<protein>
    <submittedName>
        <fullName evidence="2">QueT transporter family protein</fullName>
    </submittedName>
</protein>
<dbReference type="PANTHER" id="PTHR40044:SF1">
    <property type="entry name" value="INTEGRAL MEMBRANE PROTEIN"/>
    <property type="match status" value="1"/>
</dbReference>
<evidence type="ECO:0000256" key="1">
    <source>
        <dbReference type="SAM" id="Phobius"/>
    </source>
</evidence>
<feature type="transmembrane region" description="Helical" evidence="1">
    <location>
        <begin position="72"/>
        <end position="93"/>
    </location>
</feature>
<reference evidence="3 4" key="1">
    <citation type="submission" date="2017-09" db="EMBL/GenBank/DDBJ databases">
        <title>Large-scale bioinformatics analysis of Bacillus genomes uncovers conserved roles of natural products in bacterial physiology.</title>
        <authorList>
            <consortium name="Agbiome Team Llc"/>
            <person name="Bleich R.M."/>
            <person name="Kirk G.J."/>
            <person name="Santa Maria K.C."/>
            <person name="Allen S.E."/>
            <person name="Farag S."/>
            <person name="Shank E.A."/>
            <person name="Bowers A."/>
        </authorList>
    </citation>
    <scope>NUCLEOTIDE SEQUENCE [LARGE SCALE GENOMIC DNA]</scope>
    <source>
        <strain evidence="3 4">AFS003229</strain>
    </source>
</reference>
<accession>A0AAX0S342</accession>
<evidence type="ECO:0000313" key="5">
    <source>
        <dbReference type="Proteomes" id="UP000260457"/>
    </source>
</evidence>
<dbReference type="Proteomes" id="UP000260457">
    <property type="component" value="Chromosome"/>
</dbReference>
<keyword evidence="1" id="KW-1133">Transmembrane helix</keyword>
<organism evidence="3 4">
    <name type="scientific">Peribacillus butanolivorans</name>
    <dbReference type="NCBI Taxonomy" id="421767"/>
    <lineage>
        <taxon>Bacteria</taxon>
        <taxon>Bacillati</taxon>
        <taxon>Bacillota</taxon>
        <taxon>Bacilli</taxon>
        <taxon>Bacillales</taxon>
        <taxon>Bacillaceae</taxon>
        <taxon>Peribacillus</taxon>
    </lineage>
</organism>
<feature type="transmembrane region" description="Helical" evidence="1">
    <location>
        <begin position="49"/>
        <end position="66"/>
    </location>
</feature>
<dbReference type="InterPro" id="IPR010387">
    <property type="entry name" value="QueT"/>
</dbReference>
<reference evidence="2 5" key="2">
    <citation type="submission" date="2018-07" db="EMBL/GenBank/DDBJ databases">
        <title>The molecular basis for the intramolecular migration of carboxyl group in the catabolism of para-hydroxybenzoate via gentisate.</title>
        <authorList>
            <person name="Zhao H."/>
            <person name="Xu Y."/>
            <person name="Lin S."/>
            <person name="Spain J.C."/>
            <person name="Zhou N.-Y."/>
        </authorList>
    </citation>
    <scope>NUCLEOTIDE SEQUENCE [LARGE SCALE GENOMIC DNA]</scope>
    <source>
        <strain evidence="2 5">PHB-7a</strain>
    </source>
</reference>
<keyword evidence="1" id="KW-0472">Membrane</keyword>
<evidence type="ECO:0000313" key="2">
    <source>
        <dbReference type="EMBL" id="AXN39384.1"/>
    </source>
</evidence>
<dbReference type="RefSeq" id="WP_098176999.1">
    <property type="nucleotide sequence ID" value="NZ_CP030926.1"/>
</dbReference>
<dbReference type="PIRSF" id="PIRSF031501">
    <property type="entry name" value="QueT"/>
    <property type="match status" value="1"/>
</dbReference>
<sequence length="161" mass="18236">MNVRTLVISGLLAALYVVVSFVFQPISFGIYQFRVPEILNHLIVFNKKYIYGIVGGVFISNLLFSPMVPYDLIFGVGQSLLALLLVIFASRFLKSIKGRMIVTIIFFTFTMFLIAIELNLALDLPFLLSWMTTAVGEFIVLLVGAPIIYGMNKRIQFEKWL</sequence>
<dbReference type="KEGG" id="pbut:DTO10_14040"/>
<dbReference type="EMBL" id="CP030926">
    <property type="protein sequence ID" value="AXN39384.1"/>
    <property type="molecule type" value="Genomic_DNA"/>
</dbReference>
<dbReference type="AlphaFoldDB" id="A0AAX0S342"/>
<feature type="transmembrane region" description="Helical" evidence="1">
    <location>
        <begin position="128"/>
        <end position="149"/>
    </location>
</feature>
<keyword evidence="5" id="KW-1185">Reference proteome</keyword>
<evidence type="ECO:0000313" key="4">
    <source>
        <dbReference type="Proteomes" id="UP000220106"/>
    </source>
</evidence>
<feature type="transmembrane region" description="Helical" evidence="1">
    <location>
        <begin position="100"/>
        <end position="122"/>
    </location>
</feature>
<gene>
    <name evidence="3" type="ORF">CN689_19130</name>
    <name evidence="2" type="ORF">DTO10_14040</name>
</gene>
<keyword evidence="1" id="KW-0812">Transmembrane</keyword>
<dbReference type="Proteomes" id="UP000220106">
    <property type="component" value="Unassembled WGS sequence"/>
</dbReference>
<dbReference type="EMBL" id="NUEQ01000033">
    <property type="protein sequence ID" value="PEJ30829.1"/>
    <property type="molecule type" value="Genomic_DNA"/>
</dbReference>
<name>A0AAX0S342_9BACI</name>
<evidence type="ECO:0000313" key="3">
    <source>
        <dbReference type="EMBL" id="PEJ30829.1"/>
    </source>
</evidence>
<feature type="transmembrane region" description="Helical" evidence="1">
    <location>
        <begin position="6"/>
        <end position="28"/>
    </location>
</feature>
<proteinExistence type="predicted"/>
<dbReference type="PANTHER" id="PTHR40044">
    <property type="entry name" value="INTEGRAL MEMBRANE PROTEIN-RELATED"/>
    <property type="match status" value="1"/>
</dbReference>
<dbReference type="Pfam" id="PF06177">
    <property type="entry name" value="QueT"/>
    <property type="match status" value="1"/>
</dbReference>